<name>A0A7W5ZGF4_9BACT</name>
<keyword evidence="1" id="KW-0812">Transmembrane</keyword>
<gene>
    <name evidence="2" type="ORF">FHS57_000687</name>
</gene>
<organism evidence="2 3">
    <name type="scientific">Runella defluvii</name>
    <dbReference type="NCBI Taxonomy" id="370973"/>
    <lineage>
        <taxon>Bacteria</taxon>
        <taxon>Pseudomonadati</taxon>
        <taxon>Bacteroidota</taxon>
        <taxon>Cytophagia</taxon>
        <taxon>Cytophagales</taxon>
        <taxon>Spirosomataceae</taxon>
        <taxon>Runella</taxon>
    </lineage>
</organism>
<proteinExistence type="predicted"/>
<evidence type="ECO:0000256" key="1">
    <source>
        <dbReference type="SAM" id="Phobius"/>
    </source>
</evidence>
<protein>
    <submittedName>
        <fullName evidence="2">Uncharacterized protein</fullName>
    </submittedName>
</protein>
<dbReference type="Proteomes" id="UP000541352">
    <property type="component" value="Unassembled WGS sequence"/>
</dbReference>
<feature type="transmembrane region" description="Helical" evidence="1">
    <location>
        <begin position="39"/>
        <end position="65"/>
    </location>
</feature>
<dbReference type="AlphaFoldDB" id="A0A7W5ZGF4"/>
<comment type="caution">
    <text evidence="2">The sequence shown here is derived from an EMBL/GenBank/DDBJ whole genome shotgun (WGS) entry which is preliminary data.</text>
</comment>
<accession>A0A7W5ZGF4</accession>
<keyword evidence="1" id="KW-0472">Membrane</keyword>
<sequence length="132" mass="14628">MQKVGYCLRKCKTLGKSAVFVLLLISTRADLKLFPGTPLSRFCPVCSLILIFCVNVIVLFTVSYLSTPTRAPVEKTPLRGILGRGSGCAASFLEYWLNFFNCSSLFVTRAPVEKTHLCCVKNGCSTRLRKIL</sequence>
<keyword evidence="3" id="KW-1185">Reference proteome</keyword>
<evidence type="ECO:0000313" key="2">
    <source>
        <dbReference type="EMBL" id="MBB3836705.1"/>
    </source>
</evidence>
<keyword evidence="1" id="KW-1133">Transmembrane helix</keyword>
<reference evidence="2 3" key="1">
    <citation type="submission" date="2020-08" db="EMBL/GenBank/DDBJ databases">
        <title>Genomic Encyclopedia of Type Strains, Phase IV (KMG-IV): sequencing the most valuable type-strain genomes for metagenomic binning, comparative biology and taxonomic classification.</title>
        <authorList>
            <person name="Goeker M."/>
        </authorList>
    </citation>
    <scope>NUCLEOTIDE SEQUENCE [LARGE SCALE GENOMIC DNA]</scope>
    <source>
        <strain evidence="2 3">DSM 17976</strain>
    </source>
</reference>
<dbReference type="EMBL" id="JACIBY010000001">
    <property type="protein sequence ID" value="MBB3836705.1"/>
    <property type="molecule type" value="Genomic_DNA"/>
</dbReference>
<evidence type="ECO:0000313" key="3">
    <source>
        <dbReference type="Proteomes" id="UP000541352"/>
    </source>
</evidence>